<dbReference type="Pfam" id="PF05485">
    <property type="entry name" value="THAP"/>
    <property type="match status" value="1"/>
</dbReference>
<organism evidence="6 7">
    <name type="scientific">Rhipicephalus sanguineus</name>
    <name type="common">Brown dog tick</name>
    <name type="synonym">Ixodes sanguineus</name>
    <dbReference type="NCBI Taxonomy" id="34632"/>
    <lineage>
        <taxon>Eukaryota</taxon>
        <taxon>Metazoa</taxon>
        <taxon>Ecdysozoa</taxon>
        <taxon>Arthropoda</taxon>
        <taxon>Chelicerata</taxon>
        <taxon>Arachnida</taxon>
        <taxon>Acari</taxon>
        <taxon>Parasitiformes</taxon>
        <taxon>Ixodida</taxon>
        <taxon>Ixodoidea</taxon>
        <taxon>Ixodidae</taxon>
        <taxon>Rhipicephalinae</taxon>
        <taxon>Rhipicephalus</taxon>
        <taxon>Rhipicephalus</taxon>
    </lineage>
</organism>
<protein>
    <recommendedName>
        <fullName evidence="5">THAP-type domain-containing protein</fullName>
    </recommendedName>
</protein>
<keyword evidence="2" id="KW-0863">Zinc-finger</keyword>
<dbReference type="Proteomes" id="UP000821837">
    <property type="component" value="Chromosome 5"/>
</dbReference>
<dbReference type="SUPFAM" id="SSF57716">
    <property type="entry name" value="Glucocorticoid receptor-like (DNA-binding domain)"/>
    <property type="match status" value="1"/>
</dbReference>
<dbReference type="InterPro" id="IPR006612">
    <property type="entry name" value="THAP_Znf"/>
</dbReference>
<sequence length="220" mass="24710">MIGLYGTDTVTACVLPRQGHHRLRLKQMRFTMLVLQPYHNGSSLLSLNQLFRTCRSKRLSSHVQPQRRAVWLRAINRDGPDGLGSESGFVCSDHFLPEEYQTNLNVLRSLGLDTKNARLKRDAVPTQNLLLDAPPKSSGGANNKKKKGVRSWFFHVDSIQVPPRRRLLHRRRRCRCLALTMAGLAPAWVRRRTAQSLTADSALADDAVVREGQPSPAVCP</sequence>
<evidence type="ECO:0000313" key="7">
    <source>
        <dbReference type="Proteomes" id="UP000821837"/>
    </source>
</evidence>
<evidence type="ECO:0000256" key="1">
    <source>
        <dbReference type="ARBA" id="ARBA00022723"/>
    </source>
</evidence>
<feature type="domain" description="THAP-type" evidence="5">
    <location>
        <begin position="48"/>
        <end position="134"/>
    </location>
</feature>
<dbReference type="GO" id="GO:0003677">
    <property type="term" value="F:DNA binding"/>
    <property type="evidence" value="ECO:0007669"/>
    <property type="project" value="UniProtKB-KW"/>
</dbReference>
<evidence type="ECO:0000256" key="4">
    <source>
        <dbReference type="ARBA" id="ARBA00023125"/>
    </source>
</evidence>
<dbReference type="SMART" id="SM00980">
    <property type="entry name" value="THAP"/>
    <property type="match status" value="1"/>
</dbReference>
<comment type="caution">
    <text evidence="6">The sequence shown here is derived from an EMBL/GenBank/DDBJ whole genome shotgun (WGS) entry which is preliminary data.</text>
</comment>
<name>A0A9D4PSR3_RHISA</name>
<dbReference type="AlphaFoldDB" id="A0A9D4PSR3"/>
<reference evidence="6" key="2">
    <citation type="submission" date="2021-09" db="EMBL/GenBank/DDBJ databases">
        <authorList>
            <person name="Jia N."/>
            <person name="Wang J."/>
            <person name="Shi W."/>
            <person name="Du L."/>
            <person name="Sun Y."/>
            <person name="Zhan W."/>
            <person name="Jiang J."/>
            <person name="Wang Q."/>
            <person name="Zhang B."/>
            <person name="Ji P."/>
            <person name="Sakyi L.B."/>
            <person name="Cui X."/>
            <person name="Yuan T."/>
            <person name="Jiang B."/>
            <person name="Yang W."/>
            <person name="Lam T.T.-Y."/>
            <person name="Chang Q."/>
            <person name="Ding S."/>
            <person name="Wang X."/>
            <person name="Zhu J."/>
            <person name="Ruan X."/>
            <person name="Zhao L."/>
            <person name="Wei J."/>
            <person name="Que T."/>
            <person name="Du C."/>
            <person name="Cheng J."/>
            <person name="Dai P."/>
            <person name="Han X."/>
            <person name="Huang E."/>
            <person name="Gao Y."/>
            <person name="Liu J."/>
            <person name="Shao H."/>
            <person name="Ye R."/>
            <person name="Li L."/>
            <person name="Wei W."/>
            <person name="Wang X."/>
            <person name="Wang C."/>
            <person name="Huo Q."/>
            <person name="Li W."/>
            <person name="Guo W."/>
            <person name="Chen H."/>
            <person name="Chen S."/>
            <person name="Zhou L."/>
            <person name="Zhou L."/>
            <person name="Ni X."/>
            <person name="Tian J."/>
            <person name="Zhou Y."/>
            <person name="Sheng Y."/>
            <person name="Liu T."/>
            <person name="Pan Y."/>
            <person name="Xia L."/>
            <person name="Li J."/>
            <person name="Zhao F."/>
            <person name="Cao W."/>
        </authorList>
    </citation>
    <scope>NUCLEOTIDE SEQUENCE</scope>
    <source>
        <strain evidence="6">Rsan-2018</strain>
        <tissue evidence="6">Larvae</tissue>
    </source>
</reference>
<keyword evidence="1" id="KW-0479">Metal-binding</keyword>
<dbReference type="GO" id="GO:0008270">
    <property type="term" value="F:zinc ion binding"/>
    <property type="evidence" value="ECO:0007669"/>
    <property type="project" value="UniProtKB-KW"/>
</dbReference>
<reference evidence="6" key="1">
    <citation type="journal article" date="2020" name="Cell">
        <title>Large-Scale Comparative Analyses of Tick Genomes Elucidate Their Genetic Diversity and Vector Capacities.</title>
        <authorList>
            <consortium name="Tick Genome and Microbiome Consortium (TIGMIC)"/>
            <person name="Jia N."/>
            <person name="Wang J."/>
            <person name="Shi W."/>
            <person name="Du L."/>
            <person name="Sun Y."/>
            <person name="Zhan W."/>
            <person name="Jiang J.F."/>
            <person name="Wang Q."/>
            <person name="Zhang B."/>
            <person name="Ji P."/>
            <person name="Bell-Sakyi L."/>
            <person name="Cui X.M."/>
            <person name="Yuan T.T."/>
            <person name="Jiang B.G."/>
            <person name="Yang W.F."/>
            <person name="Lam T.T."/>
            <person name="Chang Q.C."/>
            <person name="Ding S.J."/>
            <person name="Wang X.J."/>
            <person name="Zhu J.G."/>
            <person name="Ruan X.D."/>
            <person name="Zhao L."/>
            <person name="Wei J.T."/>
            <person name="Ye R.Z."/>
            <person name="Que T.C."/>
            <person name="Du C.H."/>
            <person name="Zhou Y.H."/>
            <person name="Cheng J.X."/>
            <person name="Dai P.F."/>
            <person name="Guo W.B."/>
            <person name="Han X.H."/>
            <person name="Huang E.J."/>
            <person name="Li L.F."/>
            <person name="Wei W."/>
            <person name="Gao Y.C."/>
            <person name="Liu J.Z."/>
            <person name="Shao H.Z."/>
            <person name="Wang X."/>
            <person name="Wang C.C."/>
            <person name="Yang T.C."/>
            <person name="Huo Q.B."/>
            <person name="Li W."/>
            <person name="Chen H.Y."/>
            <person name="Chen S.E."/>
            <person name="Zhou L.G."/>
            <person name="Ni X.B."/>
            <person name="Tian J.H."/>
            <person name="Sheng Y."/>
            <person name="Liu T."/>
            <person name="Pan Y.S."/>
            <person name="Xia L.Y."/>
            <person name="Li J."/>
            <person name="Zhao F."/>
            <person name="Cao W.C."/>
        </authorList>
    </citation>
    <scope>NUCLEOTIDE SEQUENCE</scope>
    <source>
        <strain evidence="6">Rsan-2018</strain>
    </source>
</reference>
<keyword evidence="7" id="KW-1185">Reference proteome</keyword>
<gene>
    <name evidence="6" type="ORF">HPB52_022041</name>
</gene>
<dbReference type="EMBL" id="JABSTV010001251">
    <property type="protein sequence ID" value="KAH7952367.1"/>
    <property type="molecule type" value="Genomic_DNA"/>
</dbReference>
<accession>A0A9D4PSR3</accession>
<evidence type="ECO:0000256" key="3">
    <source>
        <dbReference type="ARBA" id="ARBA00022833"/>
    </source>
</evidence>
<evidence type="ECO:0000256" key="2">
    <source>
        <dbReference type="ARBA" id="ARBA00022771"/>
    </source>
</evidence>
<keyword evidence="4" id="KW-0238">DNA-binding</keyword>
<evidence type="ECO:0000313" key="6">
    <source>
        <dbReference type="EMBL" id="KAH7952367.1"/>
    </source>
</evidence>
<proteinExistence type="predicted"/>
<keyword evidence="3" id="KW-0862">Zinc</keyword>
<evidence type="ECO:0000259" key="5">
    <source>
        <dbReference type="SMART" id="SM00980"/>
    </source>
</evidence>